<name>A0A6S7ILW5_PARCT</name>
<dbReference type="Proteomes" id="UP001152795">
    <property type="component" value="Unassembled WGS sequence"/>
</dbReference>
<gene>
    <name evidence="4" type="ORF">PACLA_8A038751</name>
</gene>
<dbReference type="Pfam" id="PF20209">
    <property type="entry name" value="DUF6570"/>
    <property type="match status" value="1"/>
</dbReference>
<dbReference type="AlphaFoldDB" id="A0A6S7ILW5"/>
<dbReference type="EMBL" id="CACRXK020009997">
    <property type="protein sequence ID" value="CAB4018423.1"/>
    <property type="molecule type" value="Genomic_DNA"/>
</dbReference>
<accession>A0A6S7ILW5</accession>
<dbReference type="Pfam" id="PF14214">
    <property type="entry name" value="Helitron_like_N"/>
    <property type="match status" value="1"/>
</dbReference>
<dbReference type="InterPro" id="IPR046700">
    <property type="entry name" value="DUF6570"/>
</dbReference>
<feature type="region of interest" description="Disordered" evidence="1">
    <location>
        <begin position="1"/>
        <end position="73"/>
    </location>
</feature>
<evidence type="ECO:0000259" key="2">
    <source>
        <dbReference type="Pfam" id="PF14214"/>
    </source>
</evidence>
<feature type="compositionally biased region" description="Polar residues" evidence="1">
    <location>
        <begin position="271"/>
        <end position="283"/>
    </location>
</feature>
<feature type="compositionally biased region" description="Basic and acidic residues" evidence="1">
    <location>
        <begin position="1"/>
        <end position="18"/>
    </location>
</feature>
<dbReference type="OrthoDB" id="5976378at2759"/>
<reference evidence="4" key="1">
    <citation type="submission" date="2020-04" db="EMBL/GenBank/DDBJ databases">
        <authorList>
            <person name="Alioto T."/>
            <person name="Alioto T."/>
            <person name="Gomez Garrido J."/>
        </authorList>
    </citation>
    <scope>NUCLEOTIDE SEQUENCE</scope>
    <source>
        <strain evidence="4">A484AB</strain>
    </source>
</reference>
<feature type="domain" description="Helitron helicase-like" evidence="2">
    <location>
        <begin position="378"/>
        <end position="511"/>
    </location>
</feature>
<evidence type="ECO:0000313" key="5">
    <source>
        <dbReference type="Proteomes" id="UP001152795"/>
    </source>
</evidence>
<evidence type="ECO:0000256" key="1">
    <source>
        <dbReference type="SAM" id="MobiDB-lite"/>
    </source>
</evidence>
<comment type="caution">
    <text evidence="4">The sequence shown here is derived from an EMBL/GenBank/DDBJ whole genome shotgun (WGS) entry which is preliminary data.</text>
</comment>
<dbReference type="InterPro" id="IPR025476">
    <property type="entry name" value="Helitron_helicase-like"/>
</dbReference>
<evidence type="ECO:0000259" key="3">
    <source>
        <dbReference type="Pfam" id="PF20209"/>
    </source>
</evidence>
<feature type="region of interest" description="Disordered" evidence="1">
    <location>
        <begin position="239"/>
        <end position="283"/>
    </location>
</feature>
<organism evidence="4 5">
    <name type="scientific">Paramuricea clavata</name>
    <name type="common">Red gorgonian</name>
    <name type="synonym">Violescent sea-whip</name>
    <dbReference type="NCBI Taxonomy" id="317549"/>
    <lineage>
        <taxon>Eukaryota</taxon>
        <taxon>Metazoa</taxon>
        <taxon>Cnidaria</taxon>
        <taxon>Anthozoa</taxon>
        <taxon>Octocorallia</taxon>
        <taxon>Malacalcyonacea</taxon>
        <taxon>Plexauridae</taxon>
        <taxon>Paramuricea</taxon>
    </lineage>
</organism>
<sequence length="517" mass="59230">MKLRVEDKTGFKQPDYKKRMISNETETDREIRLQKYNALQKRKRSDQSPSERKERLDKVREDMKTKRQKNRPVPVLSQEDYLKEFDSVKYGKLREQSWTKSFMSKFHSSINFSVFQCTVCHEAWPLKSEPRSQDTYICSRCDRDKKIPKKFSKENSMIPSPIPPQLQGLTQVEEMLVARALPIMRVYIKPGGQRGYSGHCVNLPQHVDELASSLPRYPKDLSVIIVKIKEIDTQALNELPVDGTPSNRLTVETNDDVVTPETVGNDVGPPTDNSSEDTVYSDSTETSSFLPIGEQHQQELDAVRNQLSAEEPMSWPTVEDQPLNEYQTQYLATMAFPTLFPDVKGDPTNQALQGNVPLPERIKHLMKFAEKNDGKWLYRFSSHPRFCYWAFNMIQRMRTLQQTGIFLKQNPGEAHLTIDELREKAASDNSAAFISKMSRHVANIAGSNAYWHRVKEDLKAIITNVGTPTLFFTFSSADMHWPELHSLFGENSDNSSEAKRQNVISNPHLVVGSLLKD</sequence>
<feature type="compositionally biased region" description="Basic and acidic residues" evidence="1">
    <location>
        <begin position="45"/>
        <end position="65"/>
    </location>
</feature>
<keyword evidence="5" id="KW-1185">Reference proteome</keyword>
<feature type="domain" description="DUF6570" evidence="3">
    <location>
        <begin position="145"/>
        <end position="226"/>
    </location>
</feature>
<protein>
    <submittedName>
        <fullName evidence="4">Uncharacterized protein</fullName>
    </submittedName>
</protein>
<evidence type="ECO:0000313" key="4">
    <source>
        <dbReference type="EMBL" id="CAB4018423.1"/>
    </source>
</evidence>
<proteinExistence type="predicted"/>